<protein>
    <submittedName>
        <fullName evidence="1">Uncharacterized protein</fullName>
    </submittedName>
</protein>
<reference evidence="1 2" key="1">
    <citation type="journal article" date="2019" name="Microbiol. Resour. Announc.">
        <title>Draft Genome Sequence of Comamonas testosteroni TA441, a Bacterium That Has a Cryptic Phenol Degradation Gene Cluster.</title>
        <authorList>
            <person name="Arai H."/>
            <person name="Ishii M."/>
        </authorList>
    </citation>
    <scope>NUCLEOTIDE SEQUENCE [LARGE SCALE GENOMIC DNA]</scope>
    <source>
        <strain evidence="1 2">TA441</strain>
    </source>
</reference>
<dbReference type="AlphaFoldDB" id="A0A5A7MJ14"/>
<accession>A0A5A7MJ14</accession>
<dbReference type="EMBL" id="BKBW01000019">
    <property type="protein sequence ID" value="GEQ77828.1"/>
    <property type="molecule type" value="Genomic_DNA"/>
</dbReference>
<evidence type="ECO:0000313" key="2">
    <source>
        <dbReference type="Proteomes" id="UP000323105"/>
    </source>
</evidence>
<organism evidence="1 2">
    <name type="scientific">Comamonas testosteroni</name>
    <name type="common">Pseudomonas testosteroni</name>
    <dbReference type="NCBI Taxonomy" id="285"/>
    <lineage>
        <taxon>Bacteria</taxon>
        <taxon>Pseudomonadati</taxon>
        <taxon>Pseudomonadota</taxon>
        <taxon>Betaproteobacteria</taxon>
        <taxon>Burkholderiales</taxon>
        <taxon>Comamonadaceae</taxon>
        <taxon>Comamonas</taxon>
    </lineage>
</organism>
<proteinExistence type="predicted"/>
<evidence type="ECO:0000313" key="1">
    <source>
        <dbReference type="EMBL" id="GEQ77828.1"/>
    </source>
</evidence>
<comment type="caution">
    <text evidence="1">The sequence shown here is derived from an EMBL/GenBank/DDBJ whole genome shotgun (WGS) entry which is preliminary data.</text>
</comment>
<gene>
    <name evidence="1" type="ORF">CTTA_4833</name>
</gene>
<sequence>MRSHGSSLDVPAKLRFPHMPGLFEDDLPEVPMNPLLRLLGLAPTQRDREIAQLVKNSFKSVRVVGRGTIKIDAKEVFDSPEFQWALQRAQAIVDAQRRR</sequence>
<dbReference type="Proteomes" id="UP000323105">
    <property type="component" value="Unassembled WGS sequence"/>
</dbReference>
<name>A0A5A7MJ14_COMTE</name>